<dbReference type="InterPro" id="IPR008966">
    <property type="entry name" value="Adhesion_dom_sf"/>
</dbReference>
<dbReference type="SUPFAM" id="SSF49401">
    <property type="entry name" value="Bacterial adhesins"/>
    <property type="match status" value="1"/>
</dbReference>
<feature type="signal peptide" evidence="1">
    <location>
        <begin position="1"/>
        <end position="22"/>
    </location>
</feature>
<dbReference type="InterPro" id="IPR036937">
    <property type="entry name" value="Adhesion_dom_fimbrial_sf"/>
</dbReference>
<evidence type="ECO:0000313" key="3">
    <source>
        <dbReference type="EMBL" id="AVF37939.1"/>
    </source>
</evidence>
<name>A0A2L1UYB3_9GAMM</name>
<proteinExistence type="predicted"/>
<geneLocation type="plasmid" evidence="3 4">
    <name>unnamed1</name>
</geneLocation>
<evidence type="ECO:0000259" key="2">
    <source>
        <dbReference type="Pfam" id="PF00419"/>
    </source>
</evidence>
<dbReference type="GO" id="GO:0043709">
    <property type="term" value="P:cell adhesion involved in single-species biofilm formation"/>
    <property type="evidence" value="ECO:0007669"/>
    <property type="project" value="TreeGrafter"/>
</dbReference>
<dbReference type="Proteomes" id="UP000239197">
    <property type="component" value="Plasmid unnamed1"/>
</dbReference>
<gene>
    <name evidence="3" type="ORF">BV494_22115</name>
</gene>
<evidence type="ECO:0000256" key="1">
    <source>
        <dbReference type="SAM" id="SignalP"/>
    </source>
</evidence>
<protein>
    <submittedName>
        <fullName evidence="3">Fimbrial protein</fullName>
    </submittedName>
</protein>
<evidence type="ECO:0000313" key="4">
    <source>
        <dbReference type="Proteomes" id="UP000239197"/>
    </source>
</evidence>
<feature type="domain" description="Fimbrial-type adhesion" evidence="2">
    <location>
        <begin position="28"/>
        <end position="182"/>
    </location>
</feature>
<organism evidence="3 4">
    <name type="scientific">Rahnella sikkimica</name>
    <dbReference type="NCBI Taxonomy" id="1805933"/>
    <lineage>
        <taxon>Bacteria</taxon>
        <taxon>Pseudomonadati</taxon>
        <taxon>Pseudomonadota</taxon>
        <taxon>Gammaproteobacteria</taxon>
        <taxon>Enterobacterales</taxon>
        <taxon>Yersiniaceae</taxon>
        <taxon>Rahnella</taxon>
    </lineage>
</organism>
<dbReference type="AlphaFoldDB" id="A0A2L1UYB3"/>
<dbReference type="PANTHER" id="PTHR33420:SF10">
    <property type="entry name" value="FIMBRIAE MAJOR SUBUNIT"/>
    <property type="match status" value="1"/>
</dbReference>
<dbReference type="Gene3D" id="2.60.40.1090">
    <property type="entry name" value="Fimbrial-type adhesion domain"/>
    <property type="match status" value="1"/>
</dbReference>
<sequence length="182" mass="18417">MNKKILVACGLLVAGYSMTASAVSDNTISFQGEVTDETCSLTVNGNDSTPIILLPTVSTSDLATAGSHAGATTFEMGVSGCAGTSGDDATDTKISTVFSGNLVETTNGTLGNTGTAENVTVQILDVSGEEINLSSTYTADNDLKLSAGDTASTATYTARYYATDVAAAGTVAASMQYAISYQ</sequence>
<keyword evidence="3" id="KW-0614">Plasmid</keyword>
<feature type="chain" id="PRO_5014629985" evidence="1">
    <location>
        <begin position="23"/>
        <end position="182"/>
    </location>
</feature>
<dbReference type="KEGG" id="rox:BV494_22115"/>
<dbReference type="EMBL" id="CP019063">
    <property type="protein sequence ID" value="AVF37939.1"/>
    <property type="molecule type" value="Genomic_DNA"/>
</dbReference>
<dbReference type="Pfam" id="PF00419">
    <property type="entry name" value="Fimbrial"/>
    <property type="match status" value="1"/>
</dbReference>
<accession>A0A2L1UYB3</accession>
<dbReference type="InterPro" id="IPR050263">
    <property type="entry name" value="Bact_Fimbrial_Adh_Pro"/>
</dbReference>
<keyword evidence="4" id="KW-1185">Reference proteome</keyword>
<dbReference type="GO" id="GO:0009289">
    <property type="term" value="C:pilus"/>
    <property type="evidence" value="ECO:0007669"/>
    <property type="project" value="InterPro"/>
</dbReference>
<reference evidence="4" key="1">
    <citation type="submission" date="2017-01" db="EMBL/GenBank/DDBJ databases">
        <title>Genome sequence of Rouxiella sp. ERMR1:05.</title>
        <authorList>
            <person name="Kumar R."/>
            <person name="Singh D."/>
            <person name="Kumar S."/>
        </authorList>
    </citation>
    <scope>NUCLEOTIDE SEQUENCE [LARGE SCALE GENOMIC DNA]</scope>
    <source>
        <strain evidence="4">ERMR1:05</strain>
        <plasmid evidence="4">unnamed1</plasmid>
    </source>
</reference>
<dbReference type="InterPro" id="IPR000259">
    <property type="entry name" value="Adhesion_dom_fimbrial"/>
</dbReference>
<dbReference type="PANTHER" id="PTHR33420">
    <property type="entry name" value="FIMBRIAL SUBUNIT ELFA-RELATED"/>
    <property type="match status" value="1"/>
</dbReference>
<keyword evidence="1" id="KW-0732">Signal</keyword>